<keyword evidence="5 6" id="KW-0472">Membrane</keyword>
<dbReference type="AlphaFoldDB" id="A0A642V427"/>
<evidence type="ECO:0008006" key="9">
    <source>
        <dbReference type="Google" id="ProtNLM"/>
    </source>
</evidence>
<dbReference type="Proteomes" id="UP000449547">
    <property type="component" value="Unassembled WGS sequence"/>
</dbReference>
<dbReference type="OrthoDB" id="28257at2759"/>
<feature type="transmembrane region" description="Helical" evidence="6">
    <location>
        <begin position="135"/>
        <end position="158"/>
    </location>
</feature>
<evidence type="ECO:0000313" key="8">
    <source>
        <dbReference type="Proteomes" id="UP000449547"/>
    </source>
</evidence>
<dbReference type="OMA" id="TMGTEPV"/>
<dbReference type="GO" id="GO:0030134">
    <property type="term" value="C:COPII-coated ER to Golgi transport vesicle"/>
    <property type="evidence" value="ECO:0007669"/>
    <property type="project" value="TreeGrafter"/>
</dbReference>
<dbReference type="Pfam" id="PF04148">
    <property type="entry name" value="Erv26"/>
    <property type="match status" value="1"/>
</dbReference>
<keyword evidence="4 6" id="KW-1133">Transmembrane helix</keyword>
<accession>A0A642V427</accession>
<sequence length="214" mass="24674">MLLELISYIGAVIGFVFLVLAIASGLYYVSEIVEEHTEPTKRILRKMIYAIMGIFVALVIIDRFPFWLSLFSIVSYFVYLQNLNRFPYVELTSPIFLGSCALVVLNHFFWFNYFHNPRIPSLDERLKPDYEPPHVPSFLEVCSFFGLLVWLIPFALFVSLSAHENLIPHHNDNPQAKKQTQGLAKVLITKTKNGVFTVARQMGWELDPNYGRLV</sequence>
<keyword evidence="8" id="KW-1185">Reference proteome</keyword>
<dbReference type="GO" id="GO:0000139">
    <property type="term" value="C:Golgi membrane"/>
    <property type="evidence" value="ECO:0007669"/>
    <property type="project" value="TreeGrafter"/>
</dbReference>
<evidence type="ECO:0000256" key="4">
    <source>
        <dbReference type="ARBA" id="ARBA00022989"/>
    </source>
</evidence>
<organism evidence="7 8">
    <name type="scientific">Diutina rugosa</name>
    <name type="common">Yeast</name>
    <name type="synonym">Candida rugosa</name>
    <dbReference type="NCBI Taxonomy" id="5481"/>
    <lineage>
        <taxon>Eukaryota</taxon>
        <taxon>Fungi</taxon>
        <taxon>Dikarya</taxon>
        <taxon>Ascomycota</taxon>
        <taxon>Saccharomycotina</taxon>
        <taxon>Pichiomycetes</taxon>
        <taxon>Debaryomycetaceae</taxon>
        <taxon>Diutina</taxon>
    </lineage>
</organism>
<dbReference type="VEuPathDB" id="FungiDB:DIURU_000274"/>
<evidence type="ECO:0000256" key="5">
    <source>
        <dbReference type="ARBA" id="ARBA00023136"/>
    </source>
</evidence>
<protein>
    <recommendedName>
        <fullName evidence="9">Protein SVP26</fullName>
    </recommendedName>
</protein>
<comment type="subcellular location">
    <subcellularLocation>
        <location evidence="1">Membrane</location>
        <topology evidence="1">Multi-pass membrane protein</topology>
    </subcellularLocation>
</comment>
<dbReference type="PANTHER" id="PTHR13144:SF0">
    <property type="entry name" value="PROTEIN TEX261"/>
    <property type="match status" value="1"/>
</dbReference>
<dbReference type="GO" id="GO:0006888">
    <property type="term" value="P:endoplasmic reticulum to Golgi vesicle-mediated transport"/>
    <property type="evidence" value="ECO:0007669"/>
    <property type="project" value="InterPro"/>
</dbReference>
<keyword evidence="3 6" id="KW-0812">Transmembrane</keyword>
<evidence type="ECO:0000256" key="1">
    <source>
        <dbReference type="ARBA" id="ARBA00004141"/>
    </source>
</evidence>
<dbReference type="PANTHER" id="PTHR13144">
    <property type="entry name" value="TEX261 PROTEIN"/>
    <property type="match status" value="1"/>
</dbReference>
<feature type="transmembrane region" description="Helical" evidence="6">
    <location>
        <begin position="91"/>
        <end position="114"/>
    </location>
</feature>
<comment type="caution">
    <text evidence="7">The sequence shown here is derived from an EMBL/GenBank/DDBJ whole genome shotgun (WGS) entry which is preliminary data.</text>
</comment>
<comment type="similarity">
    <text evidence="2">Belongs to the SVP26 family.</text>
</comment>
<evidence type="ECO:0000313" key="7">
    <source>
        <dbReference type="EMBL" id="KAA8908177.1"/>
    </source>
</evidence>
<dbReference type="GO" id="GO:0097020">
    <property type="term" value="F:COPII receptor activity"/>
    <property type="evidence" value="ECO:0007669"/>
    <property type="project" value="InterPro"/>
</dbReference>
<feature type="transmembrane region" description="Helical" evidence="6">
    <location>
        <begin position="6"/>
        <end position="29"/>
    </location>
</feature>
<feature type="transmembrane region" description="Helical" evidence="6">
    <location>
        <begin position="49"/>
        <end position="79"/>
    </location>
</feature>
<gene>
    <name evidence="7" type="ORF">DIURU_000274</name>
</gene>
<dbReference type="RefSeq" id="XP_034014930.1">
    <property type="nucleotide sequence ID" value="XM_034155424.1"/>
</dbReference>
<dbReference type="InterPro" id="IPR007277">
    <property type="entry name" value="Svp26/Tex261"/>
</dbReference>
<name>A0A642V427_DIURU</name>
<evidence type="ECO:0000256" key="2">
    <source>
        <dbReference type="ARBA" id="ARBA00008096"/>
    </source>
</evidence>
<reference evidence="7 8" key="1">
    <citation type="submission" date="2019-07" db="EMBL/GenBank/DDBJ databases">
        <title>Genome assembly of two rare yeast pathogens: Diutina rugosa and Trichomonascus ciferrii.</title>
        <authorList>
            <person name="Mixao V."/>
            <person name="Saus E."/>
            <person name="Hansen A."/>
            <person name="Lass-Flor C."/>
            <person name="Gabaldon T."/>
        </authorList>
    </citation>
    <scope>NUCLEOTIDE SEQUENCE [LARGE SCALE GENOMIC DNA]</scope>
    <source>
        <strain evidence="7 8">CBS 613</strain>
    </source>
</reference>
<evidence type="ECO:0000256" key="6">
    <source>
        <dbReference type="SAM" id="Phobius"/>
    </source>
</evidence>
<dbReference type="GO" id="GO:0005789">
    <property type="term" value="C:endoplasmic reticulum membrane"/>
    <property type="evidence" value="ECO:0007669"/>
    <property type="project" value="TreeGrafter"/>
</dbReference>
<dbReference type="EMBL" id="SWFT01000010">
    <property type="protein sequence ID" value="KAA8908177.1"/>
    <property type="molecule type" value="Genomic_DNA"/>
</dbReference>
<proteinExistence type="inferred from homology"/>
<evidence type="ECO:0000256" key="3">
    <source>
        <dbReference type="ARBA" id="ARBA00022692"/>
    </source>
</evidence>
<dbReference type="GeneID" id="54778927"/>